<evidence type="ECO:0000256" key="1">
    <source>
        <dbReference type="ARBA" id="ARBA00004323"/>
    </source>
</evidence>
<comment type="similarity">
    <text evidence="3 13">Belongs to the glycosyltransferase 31 family.</text>
</comment>
<evidence type="ECO:0000313" key="14">
    <source>
        <dbReference type="EMBL" id="KAG7518515.1"/>
    </source>
</evidence>
<keyword evidence="9 13" id="KW-0333">Golgi apparatus</keyword>
<reference evidence="14" key="2">
    <citation type="submission" date="2021-03" db="EMBL/GenBank/DDBJ databases">
        <authorList>
            <person name="Guerrero-Cozar I."/>
            <person name="Gomez-Garrido J."/>
            <person name="Berbel C."/>
            <person name="Martinez-Blanch J.F."/>
            <person name="Alioto T."/>
            <person name="Claros M.G."/>
            <person name="Gagnaire P.A."/>
            <person name="Manchado M."/>
        </authorList>
    </citation>
    <scope>NUCLEOTIDE SEQUENCE</scope>
    <source>
        <strain evidence="14">Sse05_10M</strain>
        <tissue evidence="14">Blood</tissue>
    </source>
</reference>
<comment type="caution">
    <text evidence="14">The sequence shown here is derived from an EMBL/GenBank/DDBJ whole genome shotgun (WGS) entry which is preliminary data.</text>
</comment>
<protein>
    <recommendedName>
        <fullName evidence="13">Hexosyltransferase</fullName>
        <ecNumber evidence="13">2.4.1.-</ecNumber>
    </recommendedName>
</protein>
<dbReference type="PANTHER" id="PTHR11214">
    <property type="entry name" value="BETA-1,3-N-ACETYLGLUCOSAMINYLTRANSFERASE"/>
    <property type="match status" value="1"/>
</dbReference>
<evidence type="ECO:0000256" key="9">
    <source>
        <dbReference type="ARBA" id="ARBA00023034"/>
    </source>
</evidence>
<evidence type="ECO:0000256" key="13">
    <source>
        <dbReference type="RuleBase" id="RU363063"/>
    </source>
</evidence>
<keyword evidence="12" id="KW-0325">Glycoprotein</keyword>
<dbReference type="EC" id="2.4.1.-" evidence="13"/>
<dbReference type="PANTHER" id="PTHR11214:SF115">
    <property type="entry name" value="HEXOSYLTRANSFERASE"/>
    <property type="match status" value="1"/>
</dbReference>
<accession>A0AAV6SKH9</accession>
<reference evidence="14 15" key="1">
    <citation type="journal article" date="2021" name="Sci. Rep.">
        <title>Chromosome anchoring in Senegalese sole (Solea senegalensis) reveals sex-associated markers and genome rearrangements in flatfish.</title>
        <authorList>
            <person name="Guerrero-Cozar I."/>
            <person name="Gomez-Garrido J."/>
            <person name="Berbel C."/>
            <person name="Martinez-Blanch J.F."/>
            <person name="Alioto T."/>
            <person name="Claros M.G."/>
            <person name="Gagnaire P.A."/>
            <person name="Manchado M."/>
        </authorList>
    </citation>
    <scope>NUCLEOTIDE SEQUENCE [LARGE SCALE GENOMIC DNA]</scope>
    <source>
        <strain evidence="14">Sse05_10M</strain>
    </source>
</reference>
<evidence type="ECO:0000256" key="4">
    <source>
        <dbReference type="ARBA" id="ARBA00022676"/>
    </source>
</evidence>
<dbReference type="GO" id="GO:0000139">
    <property type="term" value="C:Golgi membrane"/>
    <property type="evidence" value="ECO:0007669"/>
    <property type="project" value="UniProtKB-SubCell"/>
</dbReference>
<sequence length="336" mass="38935">MTPWTRARRCLLCLMLFLMTGTLMFIFHNSSTELSWPWNIWRTYNNVTTEGCSVSTDQCFVAYPHEYHLIVDEPDRCWKENPFLVLIIPVAPHNREARDVIRNTWSKETTVLGRGVSHYFLLGLSKDGDESEVLKEQVLQESQRHHDILQSDFVDSYSNLTIKTMVMFEWLSSHCPKTSYAMKIDSDIFLNVHNLVDMLNKAPRHLYMTGRVARNAVVLRDPNSKWFLPVSAFAESVYPPYALGLGYVFSMDLPKRIQEASSHVPPVYIEDVYVGLCMRHLGISLTDPPQSDLFKQGMPYFKFGCYWTYGIATILQNSDQVQEVWEMYQTELQKGC</sequence>
<dbReference type="Pfam" id="PF01762">
    <property type="entry name" value="Galactosyl_T"/>
    <property type="match status" value="1"/>
</dbReference>
<keyword evidence="8" id="KW-1133">Transmembrane helix</keyword>
<organism evidence="14 15">
    <name type="scientific">Solea senegalensis</name>
    <name type="common">Senegalese sole</name>
    <dbReference type="NCBI Taxonomy" id="28829"/>
    <lineage>
        <taxon>Eukaryota</taxon>
        <taxon>Metazoa</taxon>
        <taxon>Chordata</taxon>
        <taxon>Craniata</taxon>
        <taxon>Vertebrata</taxon>
        <taxon>Euteleostomi</taxon>
        <taxon>Actinopterygii</taxon>
        <taxon>Neopterygii</taxon>
        <taxon>Teleostei</taxon>
        <taxon>Neoteleostei</taxon>
        <taxon>Acanthomorphata</taxon>
        <taxon>Carangaria</taxon>
        <taxon>Pleuronectiformes</taxon>
        <taxon>Pleuronectoidei</taxon>
        <taxon>Soleidae</taxon>
        <taxon>Solea</taxon>
    </lineage>
</organism>
<dbReference type="InterPro" id="IPR002659">
    <property type="entry name" value="Glyco_trans_31"/>
</dbReference>
<dbReference type="FunFam" id="3.90.550.50:FF:000001">
    <property type="entry name" value="Hexosyltransferase"/>
    <property type="match status" value="1"/>
</dbReference>
<keyword evidence="5" id="KW-0808">Transferase</keyword>
<keyword evidence="4 13" id="KW-0328">Glycosyltransferase</keyword>
<proteinExistence type="inferred from homology"/>
<evidence type="ECO:0000256" key="6">
    <source>
        <dbReference type="ARBA" id="ARBA00022692"/>
    </source>
</evidence>
<dbReference type="EMBL" id="JAGKHQ010000004">
    <property type="protein sequence ID" value="KAG7518515.1"/>
    <property type="molecule type" value="Genomic_DNA"/>
</dbReference>
<evidence type="ECO:0000256" key="3">
    <source>
        <dbReference type="ARBA" id="ARBA00008661"/>
    </source>
</evidence>
<name>A0AAV6SKH9_SOLSE</name>
<keyword evidence="7" id="KW-0735">Signal-anchor</keyword>
<dbReference type="EMBL" id="JAGKHQ010000004">
    <property type="protein sequence ID" value="KAG7518517.1"/>
    <property type="molecule type" value="Genomic_DNA"/>
</dbReference>
<keyword evidence="15" id="KW-1185">Reference proteome</keyword>
<keyword evidence="6" id="KW-0812">Transmembrane</keyword>
<dbReference type="GO" id="GO:0006493">
    <property type="term" value="P:protein O-linked glycosylation"/>
    <property type="evidence" value="ECO:0007669"/>
    <property type="project" value="TreeGrafter"/>
</dbReference>
<evidence type="ECO:0000256" key="2">
    <source>
        <dbReference type="ARBA" id="ARBA00004922"/>
    </source>
</evidence>
<dbReference type="AlphaFoldDB" id="A0AAV6SKH9"/>
<dbReference type="GO" id="GO:0006629">
    <property type="term" value="P:lipid metabolic process"/>
    <property type="evidence" value="ECO:0007669"/>
    <property type="project" value="UniProtKB-KW"/>
</dbReference>
<evidence type="ECO:0000256" key="10">
    <source>
        <dbReference type="ARBA" id="ARBA00023098"/>
    </source>
</evidence>
<evidence type="ECO:0000256" key="11">
    <source>
        <dbReference type="ARBA" id="ARBA00023136"/>
    </source>
</evidence>
<evidence type="ECO:0000256" key="12">
    <source>
        <dbReference type="ARBA" id="ARBA00023180"/>
    </source>
</evidence>
<evidence type="ECO:0000313" key="15">
    <source>
        <dbReference type="Proteomes" id="UP000693946"/>
    </source>
</evidence>
<comment type="pathway">
    <text evidence="2">Protein modification; protein glycosylation.</text>
</comment>
<gene>
    <name evidence="14" type="ORF">JOB18_036167</name>
</gene>
<evidence type="ECO:0000256" key="5">
    <source>
        <dbReference type="ARBA" id="ARBA00022679"/>
    </source>
</evidence>
<evidence type="ECO:0000256" key="7">
    <source>
        <dbReference type="ARBA" id="ARBA00022968"/>
    </source>
</evidence>
<evidence type="ECO:0000256" key="8">
    <source>
        <dbReference type="ARBA" id="ARBA00022989"/>
    </source>
</evidence>
<keyword evidence="11" id="KW-0472">Membrane</keyword>
<dbReference type="EMBL" id="JAGKHQ010000004">
    <property type="protein sequence ID" value="KAG7518516.1"/>
    <property type="molecule type" value="Genomic_DNA"/>
</dbReference>
<comment type="subcellular location">
    <subcellularLocation>
        <location evidence="1 13">Golgi apparatus membrane</location>
        <topology evidence="1 13">Single-pass type II membrane protein</topology>
    </subcellularLocation>
</comment>
<dbReference type="EMBL" id="JAGKHQ010000004">
    <property type="protein sequence ID" value="KAG7518518.1"/>
    <property type="molecule type" value="Genomic_DNA"/>
</dbReference>
<keyword evidence="10" id="KW-0443">Lipid metabolism</keyword>
<dbReference type="Proteomes" id="UP000693946">
    <property type="component" value="Linkage Group LG12"/>
</dbReference>
<dbReference type="GO" id="GO:0008499">
    <property type="term" value="F:N-acetyl-beta-D-glucosaminide beta-(1,3)-galactosyltransferase activity"/>
    <property type="evidence" value="ECO:0007669"/>
    <property type="project" value="TreeGrafter"/>
</dbReference>